<evidence type="ECO:0000256" key="2">
    <source>
        <dbReference type="SAM" id="Coils"/>
    </source>
</evidence>
<dbReference type="Proteomes" id="UP000261540">
    <property type="component" value="Unplaced"/>
</dbReference>
<dbReference type="Pfam" id="PF14915">
    <property type="entry name" value="CCDC144C"/>
    <property type="match status" value="1"/>
</dbReference>
<dbReference type="InterPro" id="IPR039497">
    <property type="entry name" value="CC144C-like_CC_dom"/>
</dbReference>
<dbReference type="STRING" id="1676925.ENSPKIP00000021904"/>
<feature type="coiled-coil region" evidence="2">
    <location>
        <begin position="30"/>
        <end position="60"/>
    </location>
</feature>
<feature type="coiled-coil region" evidence="2">
    <location>
        <begin position="101"/>
        <end position="133"/>
    </location>
</feature>
<accession>A0A3B3RTS6</accession>
<keyword evidence="1 2" id="KW-0175">Coiled coil</keyword>
<name>A0A3B3RTS6_9TELE</name>
<dbReference type="Ensembl" id="ENSPKIT00000002551.1">
    <property type="protein sequence ID" value="ENSPKIP00000021904.1"/>
    <property type="gene ID" value="ENSPKIG00000006110.1"/>
</dbReference>
<organism evidence="4 5">
    <name type="scientific">Paramormyrops kingsleyae</name>
    <dbReference type="NCBI Taxonomy" id="1676925"/>
    <lineage>
        <taxon>Eukaryota</taxon>
        <taxon>Metazoa</taxon>
        <taxon>Chordata</taxon>
        <taxon>Craniata</taxon>
        <taxon>Vertebrata</taxon>
        <taxon>Euteleostomi</taxon>
        <taxon>Actinopterygii</taxon>
        <taxon>Neopterygii</taxon>
        <taxon>Teleostei</taxon>
        <taxon>Osteoglossocephala</taxon>
        <taxon>Osteoglossomorpha</taxon>
        <taxon>Osteoglossiformes</taxon>
        <taxon>Mormyridae</taxon>
        <taxon>Paramormyrops</taxon>
    </lineage>
</organism>
<dbReference type="GeneTree" id="ENSGT00940000163982"/>
<proteinExistence type="predicted"/>
<dbReference type="AlphaFoldDB" id="A0A3B3RTS6"/>
<sequence>DIAQNDTLVLADSVSMVKLQTMFHEYECTIQREKGRCSRLSDKVSQLEEERANLKQVLEETPCGNFRRFVLKQEQEKHRNACMLHDKSCEQLRIKEEQYHAEVQERQKVELAKRNLELEMRALINSMNETQRLLAHERSTRTVQEGILTKHLCKQRELEEENMRNFTKMSYVSPLPTSYTNIPAAHWDSLFISLFLRLPQVDELSLQLQKEEMKCSKLEALNSDLKEQLSSLKTLSRTNEHLERGKRRLEEEVAGLQRQMESSRMDQNHLEHYCREAEERARLEVRQKLEEVNLFLQVTTYGNRNCQTFFKHRCFYRISLLFKSRSSRSEHRWFSSLPLPVTLSYTDNRCNFKLTFKCGSGLRYSLVKHSAFRLLDTPRLNKLLQSTSSLQQHRLEGPWHGLESSVNHGVERLSTNVSKVQGRICFLINLSNNSPETATKESHFCAS</sequence>
<keyword evidence="5" id="KW-1185">Reference proteome</keyword>
<feature type="coiled-coil region" evidence="2">
    <location>
        <begin position="201"/>
        <end position="266"/>
    </location>
</feature>
<evidence type="ECO:0000313" key="4">
    <source>
        <dbReference type="Ensembl" id="ENSPKIP00000021904.1"/>
    </source>
</evidence>
<evidence type="ECO:0000259" key="3">
    <source>
        <dbReference type="Pfam" id="PF14915"/>
    </source>
</evidence>
<protein>
    <recommendedName>
        <fullName evidence="3">CCDC144C-like coiled-coil domain-containing protein</fullName>
    </recommendedName>
</protein>
<reference evidence="4" key="1">
    <citation type="submission" date="2025-08" db="UniProtKB">
        <authorList>
            <consortium name="Ensembl"/>
        </authorList>
    </citation>
    <scope>IDENTIFICATION</scope>
</reference>
<feature type="domain" description="CCDC144C-like coiled-coil" evidence="3">
    <location>
        <begin position="69"/>
        <end position="170"/>
    </location>
</feature>
<evidence type="ECO:0000256" key="1">
    <source>
        <dbReference type="ARBA" id="ARBA00023054"/>
    </source>
</evidence>
<evidence type="ECO:0000313" key="5">
    <source>
        <dbReference type="Proteomes" id="UP000261540"/>
    </source>
</evidence>
<reference evidence="4" key="2">
    <citation type="submission" date="2025-09" db="UniProtKB">
        <authorList>
            <consortium name="Ensembl"/>
        </authorList>
    </citation>
    <scope>IDENTIFICATION</scope>
</reference>